<evidence type="ECO:0000313" key="7">
    <source>
        <dbReference type="EMBL" id="OAD06654.1"/>
    </source>
</evidence>
<dbReference type="Gene3D" id="3.40.50.300">
    <property type="entry name" value="P-loop containing nucleotide triphosphate hydrolases"/>
    <property type="match status" value="1"/>
</dbReference>
<dbReference type="STRING" id="747725.A0A168NRZ8"/>
<dbReference type="InterPro" id="IPR027417">
    <property type="entry name" value="P-loop_NTPase"/>
</dbReference>
<organism evidence="7 8">
    <name type="scientific">Mucor lusitanicus CBS 277.49</name>
    <dbReference type="NCBI Taxonomy" id="747725"/>
    <lineage>
        <taxon>Eukaryota</taxon>
        <taxon>Fungi</taxon>
        <taxon>Fungi incertae sedis</taxon>
        <taxon>Mucoromycota</taxon>
        <taxon>Mucoromycotina</taxon>
        <taxon>Mucoromycetes</taxon>
        <taxon>Mucorales</taxon>
        <taxon>Mucorineae</taxon>
        <taxon>Mucoraceae</taxon>
        <taxon>Mucor</taxon>
    </lineage>
</organism>
<name>A0A168NRZ8_MUCCL</name>
<evidence type="ECO:0000256" key="4">
    <source>
        <dbReference type="ARBA" id="ARBA00023134"/>
    </source>
</evidence>
<sequence>MGNTTSSASFDTETANDLYIKESAKRGLQVAKAAGTSILLSPVIILALPFVGAYEFSTALEEEMITGYKVVDGMIGGLFGVIASPIAPLYCFLTSMQEIFSVSNTTQQHRRHINQSYLRKAHGMLRLDINVYNVVVTGCPGTGKSSLLNALLGYKSNHPKSAAVGEIETTIEPKRYQHPVLPTLHLWDMPGIGTPRHPTSGFFDTYFLGAFDAILIVFDDRLMASDIEIARKSKLYDVPVFFIKNKADLAIEKKLQRMKKSTVQAWAIAVSELTTEIKSSIYKNMQQFGLDTNQLYIVSANILLDFVIRLRSHRFTNNEKLIHEKLLITNLLDTIANQRDNRVIHSDSDTSSIIYL</sequence>
<evidence type="ECO:0000313" key="8">
    <source>
        <dbReference type="Proteomes" id="UP000077051"/>
    </source>
</evidence>
<accession>A0A168NRZ8</accession>
<evidence type="ECO:0000259" key="6">
    <source>
        <dbReference type="PROSITE" id="PS51716"/>
    </source>
</evidence>
<feature type="transmembrane region" description="Helical" evidence="5">
    <location>
        <begin position="74"/>
        <end position="93"/>
    </location>
</feature>
<dbReference type="AlphaFoldDB" id="A0A168NRZ8"/>
<keyword evidence="5" id="KW-0472">Membrane</keyword>
<dbReference type="SUPFAM" id="SSF52540">
    <property type="entry name" value="P-loop containing nucleoside triphosphate hydrolases"/>
    <property type="match status" value="1"/>
</dbReference>
<reference evidence="7 8" key="1">
    <citation type="submission" date="2015-06" db="EMBL/GenBank/DDBJ databases">
        <title>Expansion of signal transduction pathways in fungi by whole-genome duplication.</title>
        <authorList>
            <consortium name="DOE Joint Genome Institute"/>
            <person name="Corrochano L.M."/>
            <person name="Kuo A."/>
            <person name="Marcet-Houben M."/>
            <person name="Polaino S."/>
            <person name="Salamov A."/>
            <person name="Villalobos J.M."/>
            <person name="Alvarez M.I."/>
            <person name="Avalos J."/>
            <person name="Benito E.P."/>
            <person name="Benoit I."/>
            <person name="Burger G."/>
            <person name="Camino L.P."/>
            <person name="Canovas D."/>
            <person name="Cerda-Olmedo E."/>
            <person name="Cheng J.-F."/>
            <person name="Dominguez A."/>
            <person name="Elias M."/>
            <person name="Eslava A.P."/>
            <person name="Glaser F."/>
            <person name="Grimwood J."/>
            <person name="Gutierrez G."/>
            <person name="Heitman J."/>
            <person name="Henrissat B."/>
            <person name="Iturriaga E.A."/>
            <person name="Lang B.F."/>
            <person name="Lavin J.L."/>
            <person name="Lee S."/>
            <person name="Li W."/>
            <person name="Lindquist E."/>
            <person name="Lopez-Garcia S."/>
            <person name="Luque E.M."/>
            <person name="Marcos A.T."/>
            <person name="Martin J."/>
            <person name="Mccluskey K."/>
            <person name="Medina H.R."/>
            <person name="Miralles-Duran A."/>
            <person name="Miyazaki A."/>
            <person name="Munoz-Torres E."/>
            <person name="Oguiza J.A."/>
            <person name="Ohm R."/>
            <person name="Olmedo M."/>
            <person name="Orejas M."/>
            <person name="Ortiz-Castellanos L."/>
            <person name="Pisabarro A.G."/>
            <person name="Rodriguez-Romero J."/>
            <person name="Ruiz-Herrera J."/>
            <person name="Ruiz-Vazquez R."/>
            <person name="Sanz C."/>
            <person name="Schackwitz W."/>
            <person name="Schmutz J."/>
            <person name="Shahriari M."/>
            <person name="Shelest E."/>
            <person name="Silva-Franco F."/>
            <person name="Soanes D."/>
            <person name="Syed K."/>
            <person name="Tagua V.G."/>
            <person name="Talbot N.J."/>
            <person name="Thon M."/>
            <person name="De Vries R.P."/>
            <person name="Wiebenga A."/>
            <person name="Yadav J.S."/>
            <person name="Braun E.L."/>
            <person name="Baker S."/>
            <person name="Garre V."/>
            <person name="Horwitz B."/>
            <person name="Torres-Martinez S."/>
            <person name="Idnurm A."/>
            <person name="Herrera-Estrella A."/>
            <person name="Gabaldon T."/>
            <person name="Grigoriev I.V."/>
        </authorList>
    </citation>
    <scope>NUCLEOTIDE SEQUENCE [LARGE SCALE GENOMIC DNA]</scope>
    <source>
        <strain evidence="7 8">CBS 277.49</strain>
    </source>
</reference>
<dbReference type="Proteomes" id="UP000077051">
    <property type="component" value="Unassembled WGS sequence"/>
</dbReference>
<keyword evidence="4" id="KW-0342">GTP-binding</keyword>
<dbReference type="InterPro" id="IPR030385">
    <property type="entry name" value="G_IRG_dom"/>
</dbReference>
<dbReference type="PANTHER" id="PTHR32341">
    <property type="entry name" value="INTERFERON-INDUCIBLE GTPASE"/>
    <property type="match status" value="1"/>
</dbReference>
<evidence type="ECO:0000256" key="1">
    <source>
        <dbReference type="ARBA" id="ARBA00005429"/>
    </source>
</evidence>
<gene>
    <name evidence="7" type="ORF">MUCCIDRAFT_78308</name>
</gene>
<dbReference type="InterPro" id="IPR007743">
    <property type="entry name" value="Immunity-related_GTPase-like"/>
</dbReference>
<dbReference type="EMBL" id="AMYB01000002">
    <property type="protein sequence ID" value="OAD06654.1"/>
    <property type="molecule type" value="Genomic_DNA"/>
</dbReference>
<protein>
    <recommendedName>
        <fullName evidence="6">IRG-type G domain-containing protein</fullName>
    </recommendedName>
</protein>
<dbReference type="GO" id="GO:0016020">
    <property type="term" value="C:membrane"/>
    <property type="evidence" value="ECO:0007669"/>
    <property type="project" value="InterPro"/>
</dbReference>
<feature type="domain" description="IRG-type G" evidence="6">
    <location>
        <begin position="130"/>
        <end position="318"/>
    </location>
</feature>
<feature type="transmembrane region" description="Helical" evidence="5">
    <location>
        <begin position="33"/>
        <end position="54"/>
    </location>
</feature>
<dbReference type="GO" id="GO:0005525">
    <property type="term" value="F:GTP binding"/>
    <property type="evidence" value="ECO:0007669"/>
    <property type="project" value="UniProtKB-KW"/>
</dbReference>
<evidence type="ECO:0000256" key="2">
    <source>
        <dbReference type="ARBA" id="ARBA00022741"/>
    </source>
</evidence>
<evidence type="ECO:0000256" key="3">
    <source>
        <dbReference type="ARBA" id="ARBA00022801"/>
    </source>
</evidence>
<comment type="caution">
    <text evidence="7">The sequence shown here is derived from an EMBL/GenBank/DDBJ whole genome shotgun (WGS) entry which is preliminary data.</text>
</comment>
<proteinExistence type="inferred from homology"/>
<keyword evidence="8" id="KW-1185">Reference proteome</keyword>
<dbReference type="Pfam" id="PF05049">
    <property type="entry name" value="IIGP"/>
    <property type="match status" value="1"/>
</dbReference>
<dbReference type="PANTHER" id="PTHR32341:SF10">
    <property type="entry name" value="INTERFERON-INDUCIBLE GTPASE 5"/>
    <property type="match status" value="1"/>
</dbReference>
<keyword evidence="5" id="KW-1133">Transmembrane helix</keyword>
<dbReference type="PROSITE" id="PS51716">
    <property type="entry name" value="G_IRG"/>
    <property type="match status" value="1"/>
</dbReference>
<dbReference type="OrthoDB" id="422720at2759"/>
<dbReference type="VEuPathDB" id="FungiDB:MUCCIDRAFT_78308"/>
<comment type="similarity">
    <text evidence="1">Belongs to the TRAFAC class dynamin-like GTPase superfamily. IRG family.</text>
</comment>
<dbReference type="GO" id="GO:0016787">
    <property type="term" value="F:hydrolase activity"/>
    <property type="evidence" value="ECO:0007669"/>
    <property type="project" value="UniProtKB-KW"/>
</dbReference>
<dbReference type="InterPro" id="IPR051515">
    <property type="entry name" value="IRG"/>
</dbReference>
<evidence type="ECO:0000256" key="5">
    <source>
        <dbReference type="SAM" id="Phobius"/>
    </source>
</evidence>
<keyword evidence="5" id="KW-0812">Transmembrane</keyword>
<keyword evidence="2" id="KW-0547">Nucleotide-binding</keyword>
<keyword evidence="3" id="KW-0378">Hydrolase</keyword>